<accession>A0ABQ4ZZC4</accession>
<keyword evidence="4" id="KW-1185">Reference proteome</keyword>
<reference evidence="3" key="2">
    <citation type="submission" date="2022-01" db="EMBL/GenBank/DDBJ databases">
        <authorList>
            <person name="Yamashiro T."/>
            <person name="Shiraishi A."/>
            <person name="Satake H."/>
            <person name="Nakayama K."/>
        </authorList>
    </citation>
    <scope>NUCLEOTIDE SEQUENCE</scope>
</reference>
<protein>
    <recommendedName>
        <fullName evidence="5">GAG-pre-integrase domain-containing protein</fullName>
    </recommendedName>
</protein>
<name>A0ABQ4ZZC4_9ASTR</name>
<dbReference type="EMBL" id="BQNB010011747">
    <property type="protein sequence ID" value="GJS94641.1"/>
    <property type="molecule type" value="Genomic_DNA"/>
</dbReference>
<feature type="compositionally biased region" description="Polar residues" evidence="2">
    <location>
        <begin position="132"/>
        <end position="148"/>
    </location>
</feature>
<feature type="coiled-coil region" evidence="1">
    <location>
        <begin position="333"/>
        <end position="445"/>
    </location>
</feature>
<feature type="region of interest" description="Disordered" evidence="2">
    <location>
        <begin position="132"/>
        <end position="153"/>
    </location>
</feature>
<proteinExistence type="predicted"/>
<dbReference type="Proteomes" id="UP001151760">
    <property type="component" value="Unassembled WGS sequence"/>
</dbReference>
<dbReference type="InterPro" id="IPR039537">
    <property type="entry name" value="Retrotran_Ty1/copia-like"/>
</dbReference>
<sequence>MILDSLLNGPLVWPTVVQVDGTTKKKTYAELSATEKLQADCDLKATNIVLQSLPPDVYAIVNHHKVSTIVVLDLSKRFAQLINNMNVINMSIRPVQVNTKFLNSLPPEWSKFMMDMKLERDLHTTNYDQLFPSTNNQLRTSSNPRNQATVQDDRVTVQQVQGRQGQVYAGTGYKGNATSSGGNNKAGQARAFKEKAMLAEALESGQILDEEQLAFLADPGIPDGQAAQTTMQNNDAFQTEDLDAYDSDCDDVANAKAVLMANLSNYGYDVISEVPHSDSYHNDMDNQSVHTIQDFEQTPFVDFSDNEITSDSNIISYFQYLHETQQAAIQDTNANQEKNNESVTAELERYKERVKFFEQRLNIGLSTHEKMIDSQMDDMIKEKLALKQQINSHEQNLSNQIKEKEYLLQTFTVFKNESKEKESKYMENEIDLEKKIKELDNIKAQRIKPTLYDGSVISSQHAASPVIDDEETLILEEDIFNVFDRDLLNEITEVQTIFNQLEVAVQQCSLDKQCFEIVKKELFLEYDRILQHIMSQDVLLSVMNSTTLNGESVNVEMQNSKPYDKCFDLDAELLKSKNLYNELLKSYSQLEKHCISLELSIQLNQEIFQKDKSCDNQKALEFLEYFKNNKLKAQLQAKDTTIYKLKEHIKSMRENDKEKKVKQDMNEIATINIDLEHSVTKLLSENERKEIVENAAQIPIATTIVPGMLKLDLDPLAPRLFSGCYKHMTRNRSQLMIFVSKFLGTVRFKNDQIAKIMGYGDYQLGNKNTYFIRNLEGIDLLSGSRDTNLYTISLDDMLKTSPICLLSKALKTKSWLWHRRLSHLNFACALGKRKKSSHQPKAEDTNQEKLYLLHMDLCGPMRMESINGKKYILVIVDDYS</sequence>
<organism evidence="3 4">
    <name type="scientific">Tanacetum coccineum</name>
    <dbReference type="NCBI Taxonomy" id="301880"/>
    <lineage>
        <taxon>Eukaryota</taxon>
        <taxon>Viridiplantae</taxon>
        <taxon>Streptophyta</taxon>
        <taxon>Embryophyta</taxon>
        <taxon>Tracheophyta</taxon>
        <taxon>Spermatophyta</taxon>
        <taxon>Magnoliopsida</taxon>
        <taxon>eudicotyledons</taxon>
        <taxon>Gunneridae</taxon>
        <taxon>Pentapetalae</taxon>
        <taxon>asterids</taxon>
        <taxon>campanulids</taxon>
        <taxon>Asterales</taxon>
        <taxon>Asteraceae</taxon>
        <taxon>Asteroideae</taxon>
        <taxon>Anthemideae</taxon>
        <taxon>Anthemidinae</taxon>
        <taxon>Tanacetum</taxon>
    </lineage>
</organism>
<gene>
    <name evidence="3" type="ORF">Tco_0801609</name>
</gene>
<comment type="caution">
    <text evidence="3">The sequence shown here is derived from an EMBL/GenBank/DDBJ whole genome shotgun (WGS) entry which is preliminary data.</text>
</comment>
<evidence type="ECO:0000256" key="2">
    <source>
        <dbReference type="SAM" id="MobiDB-lite"/>
    </source>
</evidence>
<reference evidence="3" key="1">
    <citation type="journal article" date="2022" name="Int. J. Mol. Sci.">
        <title>Draft Genome of Tanacetum Coccineum: Genomic Comparison of Closely Related Tanacetum-Family Plants.</title>
        <authorList>
            <person name="Yamashiro T."/>
            <person name="Shiraishi A."/>
            <person name="Nakayama K."/>
            <person name="Satake H."/>
        </authorList>
    </citation>
    <scope>NUCLEOTIDE SEQUENCE</scope>
</reference>
<evidence type="ECO:0008006" key="5">
    <source>
        <dbReference type="Google" id="ProtNLM"/>
    </source>
</evidence>
<evidence type="ECO:0000313" key="3">
    <source>
        <dbReference type="EMBL" id="GJS94641.1"/>
    </source>
</evidence>
<keyword evidence="1" id="KW-0175">Coiled coil</keyword>
<dbReference type="PANTHER" id="PTHR42648:SF18">
    <property type="entry name" value="RETROTRANSPOSON, UNCLASSIFIED-LIKE PROTEIN"/>
    <property type="match status" value="1"/>
</dbReference>
<dbReference type="PANTHER" id="PTHR42648">
    <property type="entry name" value="TRANSPOSASE, PUTATIVE-RELATED"/>
    <property type="match status" value="1"/>
</dbReference>
<evidence type="ECO:0000256" key="1">
    <source>
        <dbReference type="SAM" id="Coils"/>
    </source>
</evidence>
<evidence type="ECO:0000313" key="4">
    <source>
        <dbReference type="Proteomes" id="UP001151760"/>
    </source>
</evidence>